<dbReference type="EMBL" id="JANJYJ010000008">
    <property type="protein sequence ID" value="KAK3193174.1"/>
    <property type="molecule type" value="Genomic_DNA"/>
</dbReference>
<keyword evidence="4" id="KW-0663">Pyridoxal phosphate</keyword>
<evidence type="ECO:0000256" key="4">
    <source>
        <dbReference type="ARBA" id="ARBA00022898"/>
    </source>
</evidence>
<dbReference type="SUPFAM" id="SSF53383">
    <property type="entry name" value="PLP-dependent transferases"/>
    <property type="match status" value="1"/>
</dbReference>
<comment type="cofactor">
    <cofactor evidence="1">
        <name>pyridoxal 5'-phosphate</name>
        <dbReference type="ChEBI" id="CHEBI:597326"/>
    </cofactor>
</comment>
<evidence type="ECO:0000259" key="5">
    <source>
        <dbReference type="Pfam" id="PF00155"/>
    </source>
</evidence>
<organism evidence="6 7">
    <name type="scientific">Dipteronia sinensis</name>
    <dbReference type="NCBI Taxonomy" id="43782"/>
    <lineage>
        <taxon>Eukaryota</taxon>
        <taxon>Viridiplantae</taxon>
        <taxon>Streptophyta</taxon>
        <taxon>Embryophyta</taxon>
        <taxon>Tracheophyta</taxon>
        <taxon>Spermatophyta</taxon>
        <taxon>Magnoliopsida</taxon>
        <taxon>eudicotyledons</taxon>
        <taxon>Gunneridae</taxon>
        <taxon>Pentapetalae</taxon>
        <taxon>rosids</taxon>
        <taxon>malvids</taxon>
        <taxon>Sapindales</taxon>
        <taxon>Sapindaceae</taxon>
        <taxon>Hippocastanoideae</taxon>
        <taxon>Acereae</taxon>
        <taxon>Dipteronia</taxon>
    </lineage>
</organism>
<keyword evidence="7" id="KW-1185">Reference proteome</keyword>
<dbReference type="GO" id="GO:0008483">
    <property type="term" value="F:transaminase activity"/>
    <property type="evidence" value="ECO:0007669"/>
    <property type="project" value="UniProtKB-KW"/>
</dbReference>
<dbReference type="InterPro" id="IPR019942">
    <property type="entry name" value="DapL/ALD1"/>
</dbReference>
<accession>A0AAE0DXF8</accession>
<keyword evidence="2" id="KW-0032">Aminotransferase</keyword>
<evidence type="ECO:0000256" key="2">
    <source>
        <dbReference type="ARBA" id="ARBA00022576"/>
    </source>
</evidence>
<dbReference type="PANTHER" id="PTHR43144">
    <property type="entry name" value="AMINOTRANSFERASE"/>
    <property type="match status" value="1"/>
</dbReference>
<evidence type="ECO:0000313" key="6">
    <source>
        <dbReference type="EMBL" id="KAK3193174.1"/>
    </source>
</evidence>
<reference evidence="6" key="1">
    <citation type="journal article" date="2023" name="Plant J.">
        <title>Genome sequences and population genomics provide insights into the demographic history, inbreeding, and mutation load of two 'living fossil' tree species of Dipteronia.</title>
        <authorList>
            <person name="Feng Y."/>
            <person name="Comes H.P."/>
            <person name="Chen J."/>
            <person name="Zhu S."/>
            <person name="Lu R."/>
            <person name="Zhang X."/>
            <person name="Li P."/>
            <person name="Qiu J."/>
            <person name="Olsen K.M."/>
            <person name="Qiu Y."/>
        </authorList>
    </citation>
    <scope>NUCLEOTIDE SEQUENCE</scope>
    <source>
        <strain evidence="6">NBL</strain>
    </source>
</reference>
<evidence type="ECO:0000313" key="7">
    <source>
        <dbReference type="Proteomes" id="UP001281410"/>
    </source>
</evidence>
<name>A0AAE0DXF8_9ROSI</name>
<dbReference type="GO" id="GO:0030170">
    <property type="term" value="F:pyridoxal phosphate binding"/>
    <property type="evidence" value="ECO:0007669"/>
    <property type="project" value="InterPro"/>
</dbReference>
<dbReference type="InterPro" id="IPR015421">
    <property type="entry name" value="PyrdxlP-dep_Trfase_major"/>
</dbReference>
<feature type="domain" description="Aminotransferase class I/classII large" evidence="5">
    <location>
        <begin position="37"/>
        <end position="122"/>
    </location>
</feature>
<dbReference type="Pfam" id="PF00155">
    <property type="entry name" value="Aminotran_1_2"/>
    <property type="match status" value="1"/>
</dbReference>
<keyword evidence="3" id="KW-0808">Transferase</keyword>
<gene>
    <name evidence="6" type="ORF">Dsin_024484</name>
</gene>
<proteinExistence type="predicted"/>
<dbReference type="InterPro" id="IPR004839">
    <property type="entry name" value="Aminotransferase_I/II_large"/>
</dbReference>
<dbReference type="InterPro" id="IPR015424">
    <property type="entry name" value="PyrdxlP-dep_Trfase"/>
</dbReference>
<dbReference type="Proteomes" id="UP001281410">
    <property type="component" value="Unassembled WGS sequence"/>
</dbReference>
<comment type="caution">
    <text evidence="6">The sequence shown here is derived from an EMBL/GenBank/DDBJ whole genome shotgun (WGS) entry which is preliminary data.</text>
</comment>
<evidence type="ECO:0000256" key="3">
    <source>
        <dbReference type="ARBA" id="ARBA00022679"/>
    </source>
</evidence>
<dbReference type="Gene3D" id="3.90.1150.10">
    <property type="entry name" value="Aspartate Aminotransferase, domain 1"/>
    <property type="match status" value="1"/>
</dbReference>
<protein>
    <recommendedName>
        <fullName evidence="5">Aminotransferase class I/classII large domain-containing protein</fullName>
    </recommendedName>
</protein>
<dbReference type="AlphaFoldDB" id="A0AAE0DXF8"/>
<dbReference type="InterPro" id="IPR015422">
    <property type="entry name" value="PyrdxlP-dep_Trfase_small"/>
</dbReference>
<sequence>MLGSPVGWTVVPKELLFSNGFLVARDFNWIVCTCFNGASNISQAGGLACLSPEGLGAMHQVIGFYKENTDIITETFSSLGIKVYGGKNALYVWVHFPGQSSWDVFSQILERTHVTTPGSSFGPAGEG</sequence>
<evidence type="ECO:0000256" key="1">
    <source>
        <dbReference type="ARBA" id="ARBA00001933"/>
    </source>
</evidence>
<dbReference type="Gene3D" id="3.40.640.10">
    <property type="entry name" value="Type I PLP-dependent aspartate aminotransferase-like (Major domain)"/>
    <property type="match status" value="1"/>
</dbReference>